<comment type="catalytic activity">
    <reaction evidence="1">
        <text>[L-4-(L-arginin-2-N-yl)aspartate](n) + H2O = [L-4-(L-arginin-2-N-yl)aspartate](n-1) + L-4-(L-arginin-2-N-yl)aspartate</text>
        <dbReference type="Rhea" id="RHEA:12845"/>
        <dbReference type="Rhea" id="RHEA-COMP:13728"/>
        <dbReference type="Rhea" id="RHEA-COMP:13734"/>
        <dbReference type="ChEBI" id="CHEBI:15377"/>
        <dbReference type="ChEBI" id="CHEBI:137986"/>
        <dbReference type="ChEBI" id="CHEBI:137991"/>
        <dbReference type="EC" id="3.4.15.6"/>
    </reaction>
</comment>
<feature type="active site" description="Charge relay system" evidence="9">
    <location>
        <position position="148"/>
    </location>
</feature>
<keyword evidence="11" id="KW-1185">Reference proteome</keyword>
<evidence type="ECO:0000256" key="4">
    <source>
        <dbReference type="ARBA" id="ARBA00013115"/>
    </source>
</evidence>
<comment type="function">
    <text evidence="2">Exopeptidase that catalyzes the hydrolytic cleavage of multi-L-arginyl-poly-L-aspartic acid (cyanophycin; a water-insoluble reserve polymer) into aspartate-arginine dipeptides.</text>
</comment>
<evidence type="ECO:0000256" key="1">
    <source>
        <dbReference type="ARBA" id="ARBA00001092"/>
    </source>
</evidence>
<gene>
    <name evidence="10" type="ORF">SAMN05421739_11352</name>
</gene>
<feature type="active site" description="Charge relay system" evidence="9">
    <location>
        <position position="217"/>
    </location>
</feature>
<dbReference type="PANTHER" id="PTHR36175">
    <property type="entry name" value="CYANOPHYCINASE"/>
    <property type="match status" value="1"/>
</dbReference>
<dbReference type="PANTHER" id="PTHR36175:SF1">
    <property type="entry name" value="CYANOPHYCINASE"/>
    <property type="match status" value="1"/>
</dbReference>
<dbReference type="PIRSF" id="PIRSF032067">
    <property type="entry name" value="Cyanophycinase"/>
    <property type="match status" value="1"/>
</dbReference>
<keyword evidence="8" id="KW-0720">Serine protease</keyword>
<dbReference type="STRING" id="1436961.SAMN05421739_11352"/>
<dbReference type="AlphaFoldDB" id="A0A1I2ZFR2"/>
<evidence type="ECO:0000256" key="2">
    <source>
        <dbReference type="ARBA" id="ARBA00002039"/>
    </source>
</evidence>
<dbReference type="InterPro" id="IPR005320">
    <property type="entry name" value="Peptidase_S51"/>
</dbReference>
<dbReference type="Pfam" id="PF03575">
    <property type="entry name" value="Peptidase_S51"/>
    <property type="match status" value="1"/>
</dbReference>
<evidence type="ECO:0000256" key="7">
    <source>
        <dbReference type="ARBA" id="ARBA00022801"/>
    </source>
</evidence>
<keyword evidence="7" id="KW-0378">Hydrolase</keyword>
<dbReference type="Proteomes" id="UP000198724">
    <property type="component" value="Unassembled WGS sequence"/>
</dbReference>
<dbReference type="Gene3D" id="3.40.50.880">
    <property type="match status" value="1"/>
</dbReference>
<evidence type="ECO:0000256" key="8">
    <source>
        <dbReference type="ARBA" id="ARBA00022825"/>
    </source>
</evidence>
<organism evidence="10 11">
    <name type="scientific">Pontibacter chinhatensis</name>
    <dbReference type="NCBI Taxonomy" id="1436961"/>
    <lineage>
        <taxon>Bacteria</taxon>
        <taxon>Pseudomonadati</taxon>
        <taxon>Bacteroidota</taxon>
        <taxon>Cytophagia</taxon>
        <taxon>Cytophagales</taxon>
        <taxon>Hymenobacteraceae</taxon>
        <taxon>Pontibacter</taxon>
    </lineage>
</organism>
<feature type="active site" description="Charge relay system" evidence="9">
    <location>
        <position position="190"/>
    </location>
</feature>
<evidence type="ECO:0000313" key="10">
    <source>
        <dbReference type="EMBL" id="SFH36465.1"/>
    </source>
</evidence>
<dbReference type="NCBIfam" id="TIGR02069">
    <property type="entry name" value="cyanophycinase"/>
    <property type="match status" value="1"/>
</dbReference>
<dbReference type="GO" id="GO:0008241">
    <property type="term" value="F:peptidyl-dipeptidase activity"/>
    <property type="evidence" value="ECO:0007669"/>
    <property type="project" value="UniProtKB-EC"/>
</dbReference>
<dbReference type="OrthoDB" id="4841110at2"/>
<evidence type="ECO:0000256" key="5">
    <source>
        <dbReference type="ARBA" id="ARBA00015719"/>
    </source>
</evidence>
<reference evidence="11" key="1">
    <citation type="submission" date="2016-10" db="EMBL/GenBank/DDBJ databases">
        <authorList>
            <person name="Varghese N."/>
            <person name="Submissions S."/>
        </authorList>
    </citation>
    <scope>NUCLEOTIDE SEQUENCE [LARGE SCALE GENOMIC DNA]</scope>
    <source>
        <strain evidence="11">LP51</strain>
    </source>
</reference>
<evidence type="ECO:0000313" key="11">
    <source>
        <dbReference type="Proteomes" id="UP000198724"/>
    </source>
</evidence>
<proteinExistence type="inferred from homology"/>
<dbReference type="GO" id="GO:0008236">
    <property type="term" value="F:serine-type peptidase activity"/>
    <property type="evidence" value="ECO:0007669"/>
    <property type="project" value="UniProtKB-KW"/>
</dbReference>
<protein>
    <recommendedName>
        <fullName evidence="5">Cyanophycinase</fullName>
        <ecNumber evidence="4">3.4.15.6</ecNumber>
    </recommendedName>
</protein>
<evidence type="ECO:0000256" key="6">
    <source>
        <dbReference type="ARBA" id="ARBA00022670"/>
    </source>
</evidence>
<dbReference type="EC" id="3.4.15.6" evidence="4"/>
<dbReference type="SUPFAM" id="SSF52317">
    <property type="entry name" value="Class I glutamine amidotransferase-like"/>
    <property type="match status" value="1"/>
</dbReference>
<sequence>MKSPKGRIVAIGGNEDKGIAPSPEAVELKQPSHFFNQGILKRIHDELYGPGTRIEVITTATRFPEEVGNVYTDAFLKLGCDNVGILPLQDREDTARPDYLERLRKTDCVMLSGGDQSRLPHVLLGTKALQIIRNRYEQEEMFLISGTSAGAMALSGLMINGSLERDPLLKGTVELRQGLGLLQQIIIDTHFVNRRRIPRLIEAVASTTSHIGIGLGEDTGILIKQNSCIETIGSGLVIIIDGRQVLRNNYQKAKEEEALCIENLILHVLPKGQSYHLASGEFSNC</sequence>
<dbReference type="RefSeq" id="WP_092105512.1">
    <property type="nucleotide sequence ID" value="NZ_FOOT01000013.1"/>
</dbReference>
<keyword evidence="6" id="KW-0645">Protease</keyword>
<dbReference type="GO" id="GO:0006508">
    <property type="term" value="P:proteolysis"/>
    <property type="evidence" value="ECO:0007669"/>
    <property type="project" value="UniProtKB-KW"/>
</dbReference>
<dbReference type="InterPro" id="IPR011811">
    <property type="entry name" value="Peptidase_S51_cyanophycinase"/>
</dbReference>
<comment type="similarity">
    <text evidence="3">Belongs to the peptidase S51 family.</text>
</comment>
<evidence type="ECO:0000256" key="3">
    <source>
        <dbReference type="ARBA" id="ARBA00006534"/>
    </source>
</evidence>
<accession>A0A1I2ZFR2</accession>
<name>A0A1I2ZFR2_9BACT</name>
<evidence type="ECO:0000256" key="9">
    <source>
        <dbReference type="PIRSR" id="PIRSR032067-1"/>
    </source>
</evidence>
<dbReference type="InterPro" id="IPR029062">
    <property type="entry name" value="Class_I_gatase-like"/>
</dbReference>
<dbReference type="CDD" id="cd03145">
    <property type="entry name" value="GAT1_cyanophycinase"/>
    <property type="match status" value="1"/>
</dbReference>
<dbReference type="EMBL" id="FOOT01000013">
    <property type="protein sequence ID" value="SFH36465.1"/>
    <property type="molecule type" value="Genomic_DNA"/>
</dbReference>